<comment type="caution">
    <text evidence="9">The sequence shown here is derived from an EMBL/GenBank/DDBJ whole genome shotgun (WGS) entry which is preliminary data.</text>
</comment>
<evidence type="ECO:0000256" key="3">
    <source>
        <dbReference type="ARBA" id="ARBA00022448"/>
    </source>
</evidence>
<dbReference type="GO" id="GO:0000938">
    <property type="term" value="C:GARP complex"/>
    <property type="evidence" value="ECO:0007669"/>
    <property type="project" value="TreeGrafter"/>
</dbReference>
<evidence type="ECO:0000256" key="5">
    <source>
        <dbReference type="ARBA" id="ARBA00023034"/>
    </source>
</evidence>
<comment type="subcellular location">
    <subcellularLocation>
        <location evidence="1">Golgi apparatus</location>
        <location evidence="1">trans-Golgi network</location>
    </subcellularLocation>
</comment>
<dbReference type="AlphaFoldDB" id="A0AAV9J239"/>
<evidence type="ECO:0000256" key="2">
    <source>
        <dbReference type="ARBA" id="ARBA00008180"/>
    </source>
</evidence>
<sequence>MLTEEEFETAWRAAGVAEFPACRLPPDAVHDASLQRSWQLVEQHLESASNSAHGDGVESTLAALQRTFLEYEAQLKALEAQTLGRITDDEPLMATLQSNLEACAISFTELESSLEASATEVERLARDIRQHESTARTDEQQLQTRRVAAAHLTAFASELVMDPAHVEALRAPRVIDETYLGHVVQLRKKIEFASLEDTRRTAACQQVAPLLYRLLQEVVRRLREFLLDKLTMLLEPNTNVQILQQNVLIKYAYFVEFLQDMAPSVFDEVQNAYVATMGRVYLGLFRRYVSGLVALQEPDPTGSETVVTSAMYATGSLSFLSSWLPSASSLLPVGGLARTSTPAEQDAGTGQSVGRGFSLADRLDILQRYNAPSSILAVVMDRRQPLPAEEIFRSVGKMFIEACTTEYAFCTRYFGSVRDEVFERIFEPVKHFIIDQFAAYANSTGDALGLLTCIRVVQRQRALVRQRGVLVMESYFSRVELMALPRLKHLLQAQEQSLQDAQPHAMFEVALAAAGADVAQPEQLLGGVCGPHVAVRRYAGWTAALLALLQPQPHPEVMVRQPLDRMRRHMERILHQMAERFPTPRTRLVFLIQNMDLILERLQASAQQAGVTVQPVAVDQAADEWSDLVAALAPQRDACTEQFAEMELRRQFADLMALQHRADAPDEHRLRLVLEEFRVNWRDGLERLEQSVRRCFVVPSAATRVLQSVFTLLMQLCHALDVQVVTPRYPSLRTLLVDEAALEYEVRRLNGKTAATS</sequence>
<dbReference type="GO" id="GO:0032456">
    <property type="term" value="P:endocytic recycling"/>
    <property type="evidence" value="ECO:0007669"/>
    <property type="project" value="TreeGrafter"/>
</dbReference>
<feature type="domain" description="Vps52 coiled-coil" evidence="7">
    <location>
        <begin position="92"/>
        <end position="258"/>
    </location>
</feature>
<keyword evidence="3" id="KW-0813">Transport</keyword>
<evidence type="ECO:0000259" key="8">
    <source>
        <dbReference type="Pfam" id="PF20655"/>
    </source>
</evidence>
<dbReference type="GO" id="GO:0005829">
    <property type="term" value="C:cytosol"/>
    <property type="evidence" value="ECO:0007669"/>
    <property type="project" value="GOC"/>
</dbReference>
<evidence type="ECO:0000256" key="6">
    <source>
        <dbReference type="SAM" id="Coils"/>
    </source>
</evidence>
<comment type="similarity">
    <text evidence="2">Belongs to the VPS52 family.</text>
</comment>
<dbReference type="GO" id="GO:0019905">
    <property type="term" value="F:syntaxin binding"/>
    <property type="evidence" value="ECO:0007669"/>
    <property type="project" value="TreeGrafter"/>
</dbReference>
<keyword evidence="4" id="KW-0653">Protein transport</keyword>
<keyword evidence="10" id="KW-1185">Reference proteome</keyword>
<dbReference type="Pfam" id="PF04129">
    <property type="entry name" value="Vps52_CC"/>
    <property type="match status" value="1"/>
</dbReference>
<accession>A0AAV9J239</accession>
<dbReference type="InterPro" id="IPR048319">
    <property type="entry name" value="Vps52_CC"/>
</dbReference>
<keyword evidence="6" id="KW-0175">Coiled coil</keyword>
<dbReference type="PANTHER" id="PTHR14190">
    <property type="entry name" value="SUPPRESSOR OF ACTIN MUTATIONS 2/VACUOLAR PROTEIN SORTING 52"/>
    <property type="match status" value="1"/>
</dbReference>
<dbReference type="EMBL" id="JANCYW010000017">
    <property type="protein sequence ID" value="KAK4538405.1"/>
    <property type="molecule type" value="Genomic_DNA"/>
</dbReference>
<dbReference type="PANTHER" id="PTHR14190:SF7">
    <property type="entry name" value="VACUOLAR PROTEIN SORTING-ASSOCIATED PROTEIN 52 HOMOLOG"/>
    <property type="match status" value="1"/>
</dbReference>
<gene>
    <name evidence="9" type="ORF">CDCA_CDCA17G4430</name>
</gene>
<dbReference type="Proteomes" id="UP001301350">
    <property type="component" value="Unassembled WGS sequence"/>
</dbReference>
<evidence type="ECO:0000259" key="7">
    <source>
        <dbReference type="Pfam" id="PF04129"/>
    </source>
</evidence>
<organism evidence="9 10">
    <name type="scientific">Cyanidium caldarium</name>
    <name type="common">Red alga</name>
    <dbReference type="NCBI Taxonomy" id="2771"/>
    <lineage>
        <taxon>Eukaryota</taxon>
        <taxon>Rhodophyta</taxon>
        <taxon>Bangiophyceae</taxon>
        <taxon>Cyanidiales</taxon>
        <taxon>Cyanidiaceae</taxon>
        <taxon>Cyanidium</taxon>
    </lineage>
</organism>
<feature type="domain" description="Vps52 C-terminal" evidence="8">
    <location>
        <begin position="351"/>
        <end position="611"/>
    </location>
</feature>
<dbReference type="GO" id="GO:0006896">
    <property type="term" value="P:Golgi to vacuole transport"/>
    <property type="evidence" value="ECO:0007669"/>
    <property type="project" value="TreeGrafter"/>
</dbReference>
<evidence type="ECO:0000256" key="1">
    <source>
        <dbReference type="ARBA" id="ARBA00004601"/>
    </source>
</evidence>
<dbReference type="InterPro" id="IPR048361">
    <property type="entry name" value="Vps52_C"/>
</dbReference>
<protein>
    <submittedName>
        <fullName evidence="9">Uncharacterized protein</fullName>
    </submittedName>
</protein>
<dbReference type="InterPro" id="IPR007258">
    <property type="entry name" value="Vps52"/>
</dbReference>
<name>A0AAV9J239_CYACA</name>
<keyword evidence="5" id="KW-0333">Golgi apparatus</keyword>
<reference evidence="9 10" key="1">
    <citation type="submission" date="2022-07" db="EMBL/GenBank/DDBJ databases">
        <title>Genome-wide signatures of adaptation to extreme environments.</title>
        <authorList>
            <person name="Cho C.H."/>
            <person name="Yoon H.S."/>
        </authorList>
    </citation>
    <scope>NUCLEOTIDE SEQUENCE [LARGE SCALE GENOMIC DNA]</scope>
    <source>
        <strain evidence="9 10">DBV 063 E5</strain>
    </source>
</reference>
<dbReference type="GO" id="GO:0042147">
    <property type="term" value="P:retrograde transport, endosome to Golgi"/>
    <property type="evidence" value="ECO:0007669"/>
    <property type="project" value="TreeGrafter"/>
</dbReference>
<evidence type="ECO:0000256" key="4">
    <source>
        <dbReference type="ARBA" id="ARBA00022927"/>
    </source>
</evidence>
<evidence type="ECO:0000313" key="9">
    <source>
        <dbReference type="EMBL" id="KAK4538405.1"/>
    </source>
</evidence>
<feature type="coiled-coil region" evidence="6">
    <location>
        <begin position="114"/>
        <end position="141"/>
    </location>
</feature>
<dbReference type="Pfam" id="PF20655">
    <property type="entry name" value="Vps52_C"/>
    <property type="match status" value="1"/>
</dbReference>
<dbReference type="GO" id="GO:0015031">
    <property type="term" value="P:protein transport"/>
    <property type="evidence" value="ECO:0007669"/>
    <property type="project" value="UniProtKB-KW"/>
</dbReference>
<evidence type="ECO:0000313" key="10">
    <source>
        <dbReference type="Proteomes" id="UP001301350"/>
    </source>
</evidence>
<proteinExistence type="inferred from homology"/>